<dbReference type="Proteomes" id="UP000321306">
    <property type="component" value="Unassembled WGS sequence"/>
</dbReference>
<evidence type="ECO:0000313" key="2">
    <source>
        <dbReference type="Proteomes" id="UP000321306"/>
    </source>
</evidence>
<dbReference type="AlphaFoldDB" id="A0A511MVN0"/>
<name>A0A511MVN0_DEIC1</name>
<proteinExistence type="predicted"/>
<keyword evidence="2" id="KW-1185">Reference proteome</keyword>
<accession>A0A511MVN0</accession>
<evidence type="ECO:0000313" key="1">
    <source>
        <dbReference type="EMBL" id="GEM44635.1"/>
    </source>
</evidence>
<protein>
    <submittedName>
        <fullName evidence="1">Uncharacterized protein</fullName>
    </submittedName>
</protein>
<gene>
    <name evidence="1" type="ORF">DC3_02700</name>
</gene>
<comment type="caution">
    <text evidence="1">The sequence shown here is derived from an EMBL/GenBank/DDBJ whole genome shotgun (WGS) entry which is preliminary data.</text>
</comment>
<organism evidence="1 2">
    <name type="scientific">Deinococcus cellulosilyticus (strain DSM 18568 / NBRC 106333 / KACC 11606 / 5516J-15)</name>
    <dbReference type="NCBI Taxonomy" id="1223518"/>
    <lineage>
        <taxon>Bacteria</taxon>
        <taxon>Thermotogati</taxon>
        <taxon>Deinococcota</taxon>
        <taxon>Deinococci</taxon>
        <taxon>Deinococcales</taxon>
        <taxon>Deinococcaceae</taxon>
        <taxon>Deinococcus</taxon>
    </lineage>
</organism>
<dbReference type="RefSeq" id="WP_146881778.1">
    <property type="nucleotide sequence ID" value="NZ_BJXB01000001.1"/>
</dbReference>
<sequence length="133" mass="15031">MKAKKFVSKRKNKILWVILGLALVVFLIPPASILRTIIYLPEASFPYRQQHIGSNHSYHFKNPLISKTLIILQKRSMNNWQLIVLNPEFSPKALGCFSDGWCNSLVGRVLVRTSPDKTGLSLDGPASSWNPEK</sequence>
<reference evidence="1 2" key="1">
    <citation type="submission" date="2019-07" db="EMBL/GenBank/DDBJ databases">
        <title>Whole genome shotgun sequence of Deinococcus cellulosilyticus NBRC 106333.</title>
        <authorList>
            <person name="Hosoyama A."/>
            <person name="Uohara A."/>
            <person name="Ohji S."/>
            <person name="Ichikawa N."/>
        </authorList>
    </citation>
    <scope>NUCLEOTIDE SEQUENCE [LARGE SCALE GENOMIC DNA]</scope>
    <source>
        <strain evidence="1 2">NBRC 106333</strain>
    </source>
</reference>
<dbReference type="EMBL" id="BJXB01000001">
    <property type="protein sequence ID" value="GEM44635.1"/>
    <property type="molecule type" value="Genomic_DNA"/>
</dbReference>